<organism evidence="1 2">
    <name type="scientific">Nephila pilipes</name>
    <name type="common">Giant wood spider</name>
    <name type="synonym">Nephila maculata</name>
    <dbReference type="NCBI Taxonomy" id="299642"/>
    <lineage>
        <taxon>Eukaryota</taxon>
        <taxon>Metazoa</taxon>
        <taxon>Ecdysozoa</taxon>
        <taxon>Arthropoda</taxon>
        <taxon>Chelicerata</taxon>
        <taxon>Arachnida</taxon>
        <taxon>Araneae</taxon>
        <taxon>Araneomorphae</taxon>
        <taxon>Entelegynae</taxon>
        <taxon>Araneoidea</taxon>
        <taxon>Nephilidae</taxon>
        <taxon>Nephila</taxon>
    </lineage>
</organism>
<proteinExistence type="predicted"/>
<dbReference type="AlphaFoldDB" id="A0A8X6NZP3"/>
<dbReference type="Proteomes" id="UP000887013">
    <property type="component" value="Unassembled WGS sequence"/>
</dbReference>
<comment type="caution">
    <text evidence="1">The sequence shown here is derived from an EMBL/GenBank/DDBJ whole genome shotgun (WGS) entry which is preliminary data.</text>
</comment>
<dbReference type="EMBL" id="BMAW01110562">
    <property type="protein sequence ID" value="GFT43703.1"/>
    <property type="molecule type" value="Genomic_DNA"/>
</dbReference>
<reference evidence="1" key="1">
    <citation type="submission" date="2020-08" db="EMBL/GenBank/DDBJ databases">
        <title>Multicomponent nature underlies the extraordinary mechanical properties of spider dragline silk.</title>
        <authorList>
            <person name="Kono N."/>
            <person name="Nakamura H."/>
            <person name="Mori M."/>
            <person name="Yoshida Y."/>
            <person name="Ohtoshi R."/>
            <person name="Malay A.D."/>
            <person name="Moran D.A.P."/>
            <person name="Tomita M."/>
            <person name="Numata K."/>
            <person name="Arakawa K."/>
        </authorList>
    </citation>
    <scope>NUCLEOTIDE SEQUENCE</scope>
</reference>
<evidence type="ECO:0000313" key="1">
    <source>
        <dbReference type="EMBL" id="GFT43703.1"/>
    </source>
</evidence>
<evidence type="ECO:0000313" key="2">
    <source>
        <dbReference type="Proteomes" id="UP000887013"/>
    </source>
</evidence>
<accession>A0A8X6NZP3</accession>
<name>A0A8X6NZP3_NEPPI</name>
<keyword evidence="2" id="KW-1185">Reference proteome</keyword>
<protein>
    <submittedName>
        <fullName evidence="1">Uncharacterized protein</fullName>
    </submittedName>
</protein>
<sequence length="84" mass="9752">MFRITQTNKFLLTPCKAIYLHILDRPQVLYLCPYYLQGERMAHKGSQCTTASIIFMLEEQSALKRLLPLSVTICQAKPVRIRTH</sequence>
<gene>
    <name evidence="1" type="ORF">NPIL_252381</name>
</gene>